<dbReference type="CTD" id="570404"/>
<dbReference type="PANTHER" id="PTHR16922">
    <property type="entry name" value="INTERLEUKIN 11"/>
    <property type="match status" value="1"/>
</dbReference>
<proteinExistence type="predicted"/>
<dbReference type="Gene3D" id="1.20.1250.10">
    <property type="match status" value="1"/>
</dbReference>
<dbReference type="GO" id="GO:0005125">
    <property type="term" value="F:cytokine activity"/>
    <property type="evidence" value="ECO:0007669"/>
    <property type="project" value="TreeGrafter"/>
</dbReference>
<dbReference type="GO" id="GO:0008083">
    <property type="term" value="F:growth factor activity"/>
    <property type="evidence" value="ECO:0007669"/>
    <property type="project" value="TreeGrafter"/>
</dbReference>
<evidence type="ECO:0000313" key="3">
    <source>
        <dbReference type="RefSeq" id="XP_030641447.1"/>
    </source>
</evidence>
<dbReference type="InterPro" id="IPR009079">
    <property type="entry name" value="4_helix_cytokine-like_core"/>
</dbReference>
<reference evidence="3" key="1">
    <citation type="submission" date="2025-08" db="UniProtKB">
        <authorList>
            <consortium name="RefSeq"/>
        </authorList>
    </citation>
    <scope>IDENTIFICATION</scope>
</reference>
<dbReference type="Proteomes" id="UP000504632">
    <property type="component" value="Chromosome 9"/>
</dbReference>
<dbReference type="Pfam" id="PF07400">
    <property type="entry name" value="IL11"/>
    <property type="match status" value="1"/>
</dbReference>
<evidence type="ECO:0000256" key="1">
    <source>
        <dbReference type="SAM" id="SignalP"/>
    </source>
</evidence>
<name>A0A6J2WC25_CHACN</name>
<dbReference type="SUPFAM" id="SSF47266">
    <property type="entry name" value="4-helical cytokines"/>
    <property type="match status" value="1"/>
</dbReference>
<dbReference type="PANTHER" id="PTHR16922:SF0">
    <property type="entry name" value="INTERLEUKIN-11"/>
    <property type="match status" value="1"/>
</dbReference>
<accession>A0A6J2WC25</accession>
<protein>
    <submittedName>
        <fullName evidence="3">Interleukin-11</fullName>
    </submittedName>
</protein>
<dbReference type="GO" id="GO:0043410">
    <property type="term" value="P:positive regulation of MAPK cascade"/>
    <property type="evidence" value="ECO:0007669"/>
    <property type="project" value="TreeGrafter"/>
</dbReference>
<dbReference type="AlphaFoldDB" id="A0A6J2WC25"/>
<dbReference type="GeneID" id="115821796"/>
<dbReference type="GO" id="GO:0008284">
    <property type="term" value="P:positive regulation of cell population proliferation"/>
    <property type="evidence" value="ECO:0007669"/>
    <property type="project" value="TreeGrafter"/>
</dbReference>
<dbReference type="GO" id="GO:0005737">
    <property type="term" value="C:cytoplasm"/>
    <property type="evidence" value="ECO:0007669"/>
    <property type="project" value="TreeGrafter"/>
</dbReference>
<sequence>MKVLIDSSSSLLFSLLLAQLPLFTSAFPAHHRRFHADFEKLTNQTKHLLKLTQDLLKEPVFDTEISHHRFKSLPAISSRASDLSTLELKPTLSQLHADLKSFEHHFEWLNKATRKQHHVFVPKLGELITHIKGLINALQRQMVKAEAPRLPAPSPSLPSHPSFHWEMVQTSHELLQQFRIFCDWASRALLTLKSKYPA</sequence>
<organism evidence="2 3">
    <name type="scientific">Chanos chanos</name>
    <name type="common">Milkfish</name>
    <name type="synonym">Mugil chanos</name>
    <dbReference type="NCBI Taxonomy" id="29144"/>
    <lineage>
        <taxon>Eukaryota</taxon>
        <taxon>Metazoa</taxon>
        <taxon>Chordata</taxon>
        <taxon>Craniata</taxon>
        <taxon>Vertebrata</taxon>
        <taxon>Euteleostomi</taxon>
        <taxon>Actinopterygii</taxon>
        <taxon>Neopterygii</taxon>
        <taxon>Teleostei</taxon>
        <taxon>Ostariophysi</taxon>
        <taxon>Gonorynchiformes</taxon>
        <taxon>Chanidae</taxon>
        <taxon>Chanos</taxon>
    </lineage>
</organism>
<feature type="signal peptide" evidence="1">
    <location>
        <begin position="1"/>
        <end position="26"/>
    </location>
</feature>
<evidence type="ECO:0000313" key="2">
    <source>
        <dbReference type="Proteomes" id="UP000504632"/>
    </source>
</evidence>
<dbReference type="OrthoDB" id="9445483at2759"/>
<dbReference type="InterPro" id="IPR020427">
    <property type="entry name" value="IL-11A_fish"/>
</dbReference>
<dbReference type="PRINTS" id="PR01927">
    <property type="entry name" value="INTRLEUKIN11"/>
</dbReference>
<dbReference type="RefSeq" id="XP_030641447.1">
    <property type="nucleotide sequence ID" value="XM_030785587.1"/>
</dbReference>
<gene>
    <name evidence="3" type="primary">il11a</name>
</gene>
<keyword evidence="1" id="KW-0732">Signal</keyword>
<dbReference type="InterPro" id="IPR020438">
    <property type="entry name" value="IL-11"/>
</dbReference>
<dbReference type="PRINTS" id="PR01945">
    <property type="entry name" value="IL11AFISH"/>
</dbReference>
<keyword evidence="2" id="KW-1185">Reference proteome</keyword>
<dbReference type="InParanoid" id="A0A6J2WC25"/>
<feature type="chain" id="PRO_5026739168" evidence="1">
    <location>
        <begin position="27"/>
        <end position="198"/>
    </location>
</feature>
<dbReference type="PRINTS" id="PR01944">
    <property type="entry name" value="INTLKN11FISH"/>
</dbReference>
<dbReference type="InterPro" id="IPR022356">
    <property type="entry name" value="IL-11_fish"/>
</dbReference>